<dbReference type="RefSeq" id="WP_166247764.1">
    <property type="nucleotide sequence ID" value="NZ_CP049616.1"/>
</dbReference>
<accession>A0A6G7IZS5</accession>
<sequence>MLKINWLGLEKPNPFHLLDMEYHLQLQVIMVLIKEAEHLMDYLSLVIIDIDPKEGSLQINMDTPEPLRTILRKGLTDSHLPMMKNKPLNSQRLSLGVTSKLKQKA</sequence>
<evidence type="ECO:0000313" key="1">
    <source>
        <dbReference type="EMBL" id="QII44103.1"/>
    </source>
</evidence>
<gene>
    <name evidence="1" type="ORF">GVT53_05260</name>
</gene>
<proteinExistence type="predicted"/>
<dbReference type="EMBL" id="CP049616">
    <property type="protein sequence ID" value="QII44103.1"/>
    <property type="molecule type" value="Genomic_DNA"/>
</dbReference>
<dbReference type="AlphaFoldDB" id="A0A6G7IZS5"/>
<organism evidence="1 2">
    <name type="scientific">Flagellimonas oceani</name>
    <dbReference type="NCBI Taxonomy" id="2698672"/>
    <lineage>
        <taxon>Bacteria</taxon>
        <taxon>Pseudomonadati</taxon>
        <taxon>Bacteroidota</taxon>
        <taxon>Flavobacteriia</taxon>
        <taxon>Flavobacteriales</taxon>
        <taxon>Flavobacteriaceae</taxon>
        <taxon>Flagellimonas</taxon>
    </lineage>
</organism>
<dbReference type="KEGG" id="mut:GVT53_05260"/>
<dbReference type="Proteomes" id="UP000502928">
    <property type="component" value="Chromosome"/>
</dbReference>
<name>A0A6G7IZS5_9FLAO</name>
<evidence type="ECO:0000313" key="2">
    <source>
        <dbReference type="Proteomes" id="UP000502928"/>
    </source>
</evidence>
<reference evidence="1 2" key="1">
    <citation type="submission" date="2020-02" db="EMBL/GenBank/DDBJ databases">
        <title>Complete genome of Muricauda sp. 501str8.</title>
        <authorList>
            <person name="Dong B."/>
            <person name="Zhu S."/>
            <person name="Yang J."/>
            <person name="Chen J."/>
        </authorList>
    </citation>
    <scope>NUCLEOTIDE SEQUENCE [LARGE SCALE GENOMIC DNA]</scope>
    <source>
        <strain evidence="1 2">501str8</strain>
    </source>
</reference>
<protein>
    <submittedName>
        <fullName evidence="1">Uncharacterized protein</fullName>
    </submittedName>
</protein>
<keyword evidence="2" id="KW-1185">Reference proteome</keyword>